<evidence type="ECO:0000313" key="1">
    <source>
        <dbReference type="EMBL" id="MDR9764140.1"/>
    </source>
</evidence>
<protein>
    <submittedName>
        <fullName evidence="1">Uncharacterized protein</fullName>
    </submittedName>
</protein>
<gene>
    <name evidence="1" type="ORF">RJJ37_31730</name>
</gene>
<dbReference type="EMBL" id="JAVLSH010000025">
    <property type="protein sequence ID" value="MDR9764140.1"/>
    <property type="molecule type" value="Genomic_DNA"/>
</dbReference>
<dbReference type="RefSeq" id="WP_310808847.1">
    <property type="nucleotide sequence ID" value="NZ_JAVLSH010000025.1"/>
</dbReference>
<dbReference type="Proteomes" id="UP001269402">
    <property type="component" value="Unassembled WGS sequence"/>
</dbReference>
<dbReference type="AlphaFoldDB" id="A0AAW8PC74"/>
<comment type="caution">
    <text evidence="1">The sequence shown here is derived from an EMBL/GenBank/DDBJ whole genome shotgun (WGS) entry which is preliminary data.</text>
</comment>
<sequence length="101" mass="11259">MADTASERSWAFEVKQHFASSKIRQDTFDKLLRHAYDDAKSVDRGEADDRVGCLIMVPGETALEDPQHRHHFDTLCSSSADFAFRVGGGISGVWLAFKVVD</sequence>
<keyword evidence="2" id="KW-1185">Reference proteome</keyword>
<reference evidence="2" key="1">
    <citation type="submission" date="2023-07" db="EMBL/GenBank/DDBJ databases">
        <title>Genomic characterization of faba bean (Vicia faba) microsymbionts in Mexican soils.</title>
        <authorList>
            <person name="Rivera Orduna F.N."/>
            <person name="Guevara-Luna J."/>
            <person name="Yan J."/>
            <person name="Arroyo-Herrera I."/>
            <person name="Li Y."/>
            <person name="Vasquez-Murrieta M.S."/>
            <person name="Wang E.T."/>
        </authorList>
    </citation>
    <scope>NUCLEOTIDE SEQUENCE [LARGE SCALE GENOMIC DNA]</scope>
    <source>
        <strain evidence="2">CH6</strain>
    </source>
</reference>
<name>A0AAW8PC74_9HYPH</name>
<organism evidence="1 2">
    <name type="scientific">Rhizobium redzepovicii</name>
    <dbReference type="NCBI Taxonomy" id="2867518"/>
    <lineage>
        <taxon>Bacteria</taxon>
        <taxon>Pseudomonadati</taxon>
        <taxon>Pseudomonadota</taxon>
        <taxon>Alphaproteobacteria</taxon>
        <taxon>Hyphomicrobiales</taxon>
        <taxon>Rhizobiaceae</taxon>
        <taxon>Rhizobium/Agrobacterium group</taxon>
        <taxon>Rhizobium</taxon>
    </lineage>
</organism>
<accession>A0AAW8PC74</accession>
<evidence type="ECO:0000313" key="2">
    <source>
        <dbReference type="Proteomes" id="UP001269402"/>
    </source>
</evidence>
<proteinExistence type="predicted"/>